<evidence type="ECO:0000256" key="7">
    <source>
        <dbReference type="ARBA" id="ARBA00022737"/>
    </source>
</evidence>
<keyword evidence="10" id="KW-0206">Cytoskeleton</keyword>
<dbReference type="Gene3D" id="2.30.29.30">
    <property type="entry name" value="Pleckstrin-homology domain (PH domain)/Phosphotyrosine-binding domain (PTB)"/>
    <property type="match status" value="3"/>
</dbReference>
<evidence type="ECO:0000256" key="6">
    <source>
        <dbReference type="ARBA" id="ARBA00022723"/>
    </source>
</evidence>
<dbReference type="Gene3D" id="1.20.900.10">
    <property type="entry name" value="Dbl homology (DH) domain"/>
    <property type="match status" value="2"/>
</dbReference>
<organism evidence="17 18">
    <name type="scientific">Labeo rohita</name>
    <name type="common">Indian major carp</name>
    <name type="synonym">Cyprinus rohita</name>
    <dbReference type="NCBI Taxonomy" id="84645"/>
    <lineage>
        <taxon>Eukaryota</taxon>
        <taxon>Metazoa</taxon>
        <taxon>Chordata</taxon>
        <taxon>Craniata</taxon>
        <taxon>Vertebrata</taxon>
        <taxon>Euteleostomi</taxon>
        <taxon>Actinopterygii</taxon>
        <taxon>Neopterygii</taxon>
        <taxon>Teleostei</taxon>
        <taxon>Ostariophysi</taxon>
        <taxon>Cypriniformes</taxon>
        <taxon>Cyprinidae</taxon>
        <taxon>Labeoninae</taxon>
        <taxon>Labeonini</taxon>
        <taxon>Labeo</taxon>
    </lineage>
</organism>
<feature type="region of interest" description="Disordered" evidence="13">
    <location>
        <begin position="1029"/>
        <end position="1051"/>
    </location>
</feature>
<dbReference type="GO" id="GO:0008270">
    <property type="term" value="F:zinc ion binding"/>
    <property type="evidence" value="ECO:0007669"/>
    <property type="project" value="UniProtKB-KW"/>
</dbReference>
<dbReference type="Pfam" id="PF22697">
    <property type="entry name" value="SOS1_NGEF_PH"/>
    <property type="match status" value="1"/>
</dbReference>
<keyword evidence="6" id="KW-0479">Metal-binding</keyword>
<feature type="domain" description="DH" evidence="15">
    <location>
        <begin position="471"/>
        <end position="677"/>
    </location>
</feature>
<keyword evidence="4" id="KW-0597">Phosphoprotein</keyword>
<dbReference type="InterPro" id="IPR051092">
    <property type="entry name" value="FYVE_RhoGEF_PH"/>
</dbReference>
<feature type="compositionally biased region" description="Polar residues" evidence="13">
    <location>
        <begin position="164"/>
        <end position="178"/>
    </location>
</feature>
<evidence type="ECO:0000256" key="2">
    <source>
        <dbReference type="ARBA" id="ARBA00004316"/>
    </source>
</evidence>
<dbReference type="SMART" id="SM00064">
    <property type="entry name" value="FYVE"/>
    <property type="match status" value="1"/>
</dbReference>
<dbReference type="CDD" id="cd15791">
    <property type="entry name" value="PH1_FDG4"/>
    <property type="match status" value="2"/>
</dbReference>
<evidence type="ECO:0000256" key="1">
    <source>
        <dbReference type="ARBA" id="ARBA00004245"/>
    </source>
</evidence>
<dbReference type="Pfam" id="PF01363">
    <property type="entry name" value="FYVE"/>
    <property type="match status" value="1"/>
</dbReference>
<dbReference type="InterPro" id="IPR035899">
    <property type="entry name" value="DBL_dom_sf"/>
</dbReference>
<dbReference type="CDD" id="cd13236">
    <property type="entry name" value="PH2_FGD1-4"/>
    <property type="match status" value="1"/>
</dbReference>
<dbReference type="PANTHER" id="PTHR12673">
    <property type="entry name" value="FACIOGENITAL DYSPLASIA PROTEIN"/>
    <property type="match status" value="1"/>
</dbReference>
<accession>A0A498MZ01</accession>
<dbReference type="AlphaFoldDB" id="A0A498MZ01"/>
<dbReference type="SUPFAM" id="SSF50729">
    <property type="entry name" value="PH domain-like"/>
    <property type="match status" value="3"/>
</dbReference>
<evidence type="ECO:0000259" key="16">
    <source>
        <dbReference type="PROSITE" id="PS50178"/>
    </source>
</evidence>
<evidence type="ECO:0000259" key="14">
    <source>
        <dbReference type="PROSITE" id="PS50003"/>
    </source>
</evidence>
<evidence type="ECO:0000256" key="4">
    <source>
        <dbReference type="ARBA" id="ARBA00022553"/>
    </source>
</evidence>
<feature type="region of interest" description="Disordered" evidence="13">
    <location>
        <begin position="135"/>
        <end position="212"/>
    </location>
</feature>
<dbReference type="InterPro" id="IPR017455">
    <property type="entry name" value="Znf_FYVE-rel"/>
</dbReference>
<protein>
    <submittedName>
        <fullName evidence="17">PH domain-containing 4-like protein</fullName>
    </submittedName>
</protein>
<evidence type="ECO:0000256" key="12">
    <source>
        <dbReference type="PROSITE-ProRule" id="PRU00091"/>
    </source>
</evidence>
<keyword evidence="8 12" id="KW-0863">Zinc-finger</keyword>
<dbReference type="SUPFAM" id="SSF48065">
    <property type="entry name" value="DBL homology domain (DH-domain)"/>
    <property type="match status" value="2"/>
</dbReference>
<feature type="domain" description="PH" evidence="14">
    <location>
        <begin position="706"/>
        <end position="805"/>
    </location>
</feature>
<feature type="domain" description="PH" evidence="14">
    <location>
        <begin position="930"/>
        <end position="1027"/>
    </location>
</feature>
<proteinExistence type="predicted"/>
<feature type="domain" description="FYVE-type" evidence="16">
    <location>
        <begin position="844"/>
        <end position="904"/>
    </location>
</feature>
<evidence type="ECO:0000256" key="11">
    <source>
        <dbReference type="ARBA" id="ARBA00023273"/>
    </source>
</evidence>
<feature type="compositionally biased region" description="Basic and acidic residues" evidence="13">
    <location>
        <begin position="43"/>
        <end position="52"/>
    </location>
</feature>
<dbReference type="STRING" id="84645.A0A498MZ01"/>
<name>A0A498MZ01_LABRO</name>
<dbReference type="GO" id="GO:0005856">
    <property type="term" value="C:cytoskeleton"/>
    <property type="evidence" value="ECO:0007669"/>
    <property type="project" value="UniProtKB-SubCell"/>
</dbReference>
<keyword evidence="3" id="KW-0963">Cytoplasm</keyword>
<dbReference type="GO" id="GO:0005737">
    <property type="term" value="C:cytoplasm"/>
    <property type="evidence" value="ECO:0007669"/>
    <property type="project" value="TreeGrafter"/>
</dbReference>
<keyword evidence="11" id="KW-0966">Cell projection</keyword>
<dbReference type="FunFam" id="3.30.40.10:FF:000061">
    <property type="entry name" value="FYVE, RhoGEF and PH domain containing 1"/>
    <property type="match status" value="1"/>
</dbReference>
<dbReference type="GO" id="GO:0007010">
    <property type="term" value="P:cytoskeleton organization"/>
    <property type="evidence" value="ECO:0007669"/>
    <property type="project" value="TreeGrafter"/>
</dbReference>
<dbReference type="Pfam" id="PF00621">
    <property type="entry name" value="RhoGEF"/>
    <property type="match status" value="2"/>
</dbReference>
<dbReference type="InterPro" id="IPR035941">
    <property type="entry name" value="FGD1-4_PH2"/>
</dbReference>
<feature type="compositionally biased region" description="Pro residues" evidence="13">
    <location>
        <begin position="77"/>
        <end position="86"/>
    </location>
</feature>
<reference evidence="17 18" key="1">
    <citation type="submission" date="2018-03" db="EMBL/GenBank/DDBJ databases">
        <title>Draft genome sequence of Rohu Carp (Labeo rohita).</title>
        <authorList>
            <person name="Das P."/>
            <person name="Kushwaha B."/>
            <person name="Joshi C.G."/>
            <person name="Kumar D."/>
            <person name="Nagpure N.S."/>
            <person name="Sahoo L."/>
            <person name="Das S.P."/>
            <person name="Bit A."/>
            <person name="Patnaik S."/>
            <person name="Meher P.K."/>
            <person name="Jayasankar P."/>
            <person name="Koringa P.G."/>
            <person name="Patel N.V."/>
            <person name="Hinsu A.T."/>
            <person name="Kumar R."/>
            <person name="Pandey M."/>
            <person name="Agarwal S."/>
            <person name="Srivastava S."/>
            <person name="Singh M."/>
            <person name="Iquebal M.A."/>
            <person name="Jaiswal S."/>
            <person name="Angadi U.B."/>
            <person name="Kumar N."/>
            <person name="Raza M."/>
            <person name="Shah T.M."/>
            <person name="Rai A."/>
            <person name="Jena J.K."/>
        </authorList>
    </citation>
    <scope>NUCLEOTIDE SEQUENCE [LARGE SCALE GENOMIC DNA]</scope>
    <source>
        <strain evidence="17">DASCIFA01</strain>
        <tissue evidence="17">Testis</tissue>
    </source>
</reference>
<dbReference type="Gene3D" id="3.30.40.10">
    <property type="entry name" value="Zinc/RING finger domain, C3HC4 (zinc finger)"/>
    <property type="match status" value="1"/>
</dbReference>
<dbReference type="PROSITE" id="PS50178">
    <property type="entry name" value="ZF_FYVE"/>
    <property type="match status" value="1"/>
</dbReference>
<dbReference type="FunFam" id="1.20.900.10:FF:000013">
    <property type="entry name" value="FYVE, RhoGEF and PH domain-containing protein 4"/>
    <property type="match status" value="1"/>
</dbReference>
<dbReference type="InterPro" id="IPR000219">
    <property type="entry name" value="DH_dom"/>
</dbReference>
<keyword evidence="18" id="KW-1185">Reference proteome</keyword>
<evidence type="ECO:0000256" key="9">
    <source>
        <dbReference type="ARBA" id="ARBA00022833"/>
    </source>
</evidence>
<feature type="domain" description="DH" evidence="15">
    <location>
        <begin position="278"/>
        <end position="465"/>
    </location>
</feature>
<dbReference type="CDD" id="cd15741">
    <property type="entry name" value="FYVE_FGD1_2_4"/>
    <property type="match status" value="1"/>
</dbReference>
<feature type="domain" description="PH" evidence="14">
    <location>
        <begin position="494"/>
        <end position="593"/>
    </location>
</feature>
<dbReference type="SMART" id="SM00325">
    <property type="entry name" value="RhoGEF"/>
    <property type="match status" value="2"/>
</dbReference>
<comment type="subcellular location">
    <subcellularLocation>
        <location evidence="2">Cell projection</location>
    </subcellularLocation>
    <subcellularLocation>
        <location evidence="1">Cytoplasm</location>
        <location evidence="1">Cytoskeleton</location>
    </subcellularLocation>
</comment>
<dbReference type="PANTHER" id="PTHR12673:SF98">
    <property type="entry name" value="FYVE, RHOGEF AND PH DOMAIN-CONTAINING PROTEIN 4"/>
    <property type="match status" value="1"/>
</dbReference>
<feature type="compositionally biased region" description="Basic and acidic residues" evidence="13">
    <location>
        <begin position="135"/>
        <end position="145"/>
    </location>
</feature>
<keyword evidence="7" id="KW-0677">Repeat</keyword>
<evidence type="ECO:0000259" key="15">
    <source>
        <dbReference type="PROSITE" id="PS50010"/>
    </source>
</evidence>
<dbReference type="FunFam" id="2.30.29.30:FF:000102">
    <property type="entry name" value="FYVE, RhoGEF and PH domain-containing protein 4"/>
    <property type="match status" value="1"/>
</dbReference>
<keyword evidence="5" id="KW-0344">Guanine-nucleotide releasing factor</keyword>
<dbReference type="GO" id="GO:0042995">
    <property type="term" value="C:cell projection"/>
    <property type="evidence" value="ECO:0007669"/>
    <property type="project" value="UniProtKB-SubCell"/>
</dbReference>
<feature type="compositionally biased region" description="Polar residues" evidence="13">
    <location>
        <begin position="8"/>
        <end position="17"/>
    </location>
</feature>
<evidence type="ECO:0000256" key="8">
    <source>
        <dbReference type="ARBA" id="ARBA00022771"/>
    </source>
</evidence>
<dbReference type="InterPro" id="IPR000306">
    <property type="entry name" value="Znf_FYVE"/>
</dbReference>
<sequence length="1051" mass="119371">MDVETDKSGNPSCFPSKQSDEEELCVGVKIAQNKAVGSSSPDEQGHRSEKLSRGCRFSNKSLTGVNGRVSGRRPPVHPKPQVPPKPAHLQSPVTEVSFPLAAGTSPINPNMEGGVGGGAIGKGLVSNLISRFEENSHTDSRREGAPLKQVSRSPNCSPAHKNCQRQTEQPTDSGSAANTPRHALKPPNGVLAQKNRERDKNQDMDGVTHDTVPDVRIDRQELVNGDAGDVAKREIMDEDCVDPPHAHIQAEEEERKAPEQGDVVMNSVPEQKETNEQKLYKIANELLQTEKAYVARLNLLDKVFYTKLLEEAKKDTFPMDVVKNIFSNITSINTFHSQFLLPDLEKRMGEWTTTPRIGDILQKLTPFLKMYAEYVRNFDHAMELLKLWTDRSPPFKAIILEIQGQEVCGCLTLQHHMLEPVQRVPRYEMLLKDYLKKLPQDHIDRRDAEKSLEIIAMAATHSNTAIRKTENLKKLLEIYEMLGEEEDVVNPSNELIKEGHILKLAARNTSAMDRYLFLFNNMLLYCVPKFSLVGQKFTVRTRIGIDGMKVTETYNDDYPHTFQVSGKERTLELQASSEQDKESWIKAFDETIHIYLQKNETFKSAFKDVEEVPVSGQEVCGCLTLQHHMLEPVQRVPRYEMLLKDYLKKLPQDHIDRRDAEKSLEIIAMAATHSNTAIRKTENLKKLLEIYEMLGEEEDVVNPSNELIKEGHILKLAARNTSAMDRYLFLFNNMLLYCVPKFSLVGQKFTVRTRIGIDGMKVTETYNDDYPHTFQVSGKERTLELQASSEQDKESWIKAFDETIHIYLQKNETFKSAFKDVEEVPVSDLKISELGKRAPRWIRDNEVTMCMRCKEAFNALTRRRHHCRACGYVVCAKCSDYKASLEYDGNRMNKVCKDCYSIMRGHIDGEEREGKKKGILEIEAAQFSGNSIMCGFLQYCEKNKPWQKVWCVIPQKEALVLYLYGAPQDVKAQSTIPLLGYQVDDSPRPTDPPASFRLSQSKSVHSFAAESEELKKRWLKVIRMAVTGEVPESPEENHSTEITEEPSSNGV</sequence>
<keyword evidence="9" id="KW-0862">Zinc</keyword>
<dbReference type="GO" id="GO:0005085">
    <property type="term" value="F:guanyl-nucleotide exchange factor activity"/>
    <property type="evidence" value="ECO:0007669"/>
    <property type="project" value="UniProtKB-KW"/>
</dbReference>
<feature type="region of interest" description="Disordered" evidence="13">
    <location>
        <begin position="32"/>
        <end position="93"/>
    </location>
</feature>
<dbReference type="InterPro" id="IPR011993">
    <property type="entry name" value="PH-like_dom_sf"/>
</dbReference>
<dbReference type="InterPro" id="IPR037742">
    <property type="entry name" value="FDG4_N_PH"/>
</dbReference>
<dbReference type="InterPro" id="IPR013083">
    <property type="entry name" value="Znf_RING/FYVE/PHD"/>
</dbReference>
<evidence type="ECO:0000256" key="10">
    <source>
        <dbReference type="ARBA" id="ARBA00023212"/>
    </source>
</evidence>
<comment type="caution">
    <text evidence="17">The sequence shown here is derived from an EMBL/GenBank/DDBJ whole genome shotgun (WGS) entry which is preliminary data.</text>
</comment>
<feature type="region of interest" description="Disordered" evidence="13">
    <location>
        <begin position="1"/>
        <end position="20"/>
    </location>
</feature>
<dbReference type="GO" id="GO:0046847">
    <property type="term" value="P:filopodium assembly"/>
    <property type="evidence" value="ECO:0007669"/>
    <property type="project" value="TreeGrafter"/>
</dbReference>
<dbReference type="InterPro" id="IPR055251">
    <property type="entry name" value="SOS1_NGEF_PH"/>
</dbReference>
<dbReference type="InterPro" id="IPR001849">
    <property type="entry name" value="PH_domain"/>
</dbReference>
<evidence type="ECO:0000256" key="13">
    <source>
        <dbReference type="SAM" id="MobiDB-lite"/>
    </source>
</evidence>
<dbReference type="Proteomes" id="UP000290572">
    <property type="component" value="Unassembled WGS sequence"/>
</dbReference>
<dbReference type="PROSITE" id="PS50003">
    <property type="entry name" value="PH_DOMAIN"/>
    <property type="match status" value="3"/>
</dbReference>
<gene>
    <name evidence="17" type="ORF">ROHU_022027</name>
</gene>
<dbReference type="SMART" id="SM00233">
    <property type="entry name" value="PH"/>
    <property type="match status" value="3"/>
</dbReference>
<dbReference type="Pfam" id="PF00169">
    <property type="entry name" value="PH"/>
    <property type="match status" value="1"/>
</dbReference>
<dbReference type="EMBL" id="QBIY01012520">
    <property type="protein sequence ID" value="RXN24722.1"/>
    <property type="molecule type" value="Genomic_DNA"/>
</dbReference>
<evidence type="ECO:0000313" key="18">
    <source>
        <dbReference type="Proteomes" id="UP000290572"/>
    </source>
</evidence>
<evidence type="ECO:0000313" key="17">
    <source>
        <dbReference type="EMBL" id="RXN24722.1"/>
    </source>
</evidence>
<evidence type="ECO:0000256" key="3">
    <source>
        <dbReference type="ARBA" id="ARBA00022490"/>
    </source>
</evidence>
<dbReference type="CDD" id="cd00160">
    <property type="entry name" value="RhoGEF"/>
    <property type="match status" value="1"/>
</dbReference>
<dbReference type="PROSITE" id="PS50010">
    <property type="entry name" value="DH_2"/>
    <property type="match status" value="2"/>
</dbReference>
<feature type="compositionally biased region" description="Basic and acidic residues" evidence="13">
    <location>
        <begin position="194"/>
        <end position="212"/>
    </location>
</feature>
<evidence type="ECO:0000256" key="5">
    <source>
        <dbReference type="ARBA" id="ARBA00022658"/>
    </source>
</evidence>